<accession>A0A8J3RR41</accession>
<evidence type="ECO:0000313" key="3">
    <source>
        <dbReference type="EMBL" id="GIH81356.1"/>
    </source>
</evidence>
<dbReference type="Gene3D" id="3.20.20.80">
    <property type="entry name" value="Glycosidases"/>
    <property type="match status" value="1"/>
</dbReference>
<evidence type="ECO:0000256" key="1">
    <source>
        <dbReference type="SAM" id="MobiDB-lite"/>
    </source>
</evidence>
<dbReference type="PANTHER" id="PTHR10357">
    <property type="entry name" value="ALPHA-AMYLASE FAMILY MEMBER"/>
    <property type="match status" value="1"/>
</dbReference>
<dbReference type="GO" id="GO:0005975">
    <property type="term" value="P:carbohydrate metabolic process"/>
    <property type="evidence" value="ECO:0007669"/>
    <property type="project" value="InterPro"/>
</dbReference>
<keyword evidence="4" id="KW-1185">Reference proteome</keyword>
<feature type="region of interest" description="Disordered" evidence="1">
    <location>
        <begin position="1"/>
        <end position="55"/>
    </location>
</feature>
<name>A0A8J3RR41_9ACTN</name>
<reference evidence="3 4" key="1">
    <citation type="submission" date="2021-01" db="EMBL/GenBank/DDBJ databases">
        <title>Whole genome shotgun sequence of Planobispora longispora NBRC 13918.</title>
        <authorList>
            <person name="Komaki H."/>
            <person name="Tamura T."/>
        </authorList>
    </citation>
    <scope>NUCLEOTIDE SEQUENCE [LARGE SCALE GENOMIC DNA]</scope>
    <source>
        <strain evidence="3 4">NBRC 13918</strain>
    </source>
</reference>
<sequence>MAAEILDPFPPSRLDGSSTAEPDGPSADGEREETMATPIPGPAPATLAGLDLTPREQVRPSPVTWRDQILYFLLPDRFSDGGEAGRPRFDRARPEEFRVSDHRAWEEAGTRFQGGTLKGITGRLGYLRGLGVTTLWIGPVWRQRPDLQTYHGYGIQDFLDVDPRFGTRQDLRDLVDAAHGLGMYVLLDVIYNHTGDNWFYDRDGEAVSDLPYRFRPPHPVHGWRSATGRSVREIGSRDDGVWPVEFQRADWYTRAGRIGRWDPEPWEHPLHPDNEFRRGDFFTLKDLALDRDDALSAVIDVYKYWIALSDCDGFRIDTVKHVSWEASRNFCGAIREYAESIGKENFLLLGEVTGGGAMARHYLDVFGRNVDAVLDIGEPARLLADLVKGSAAPAEFFGQFRGHDILGGHRETGRYHVSILDDHDMVGRAKRRFCAGGGAPERVAHAVGVQLTTLGIPCVYYGTEQAFDGAAPGGDGDDRYLRESMFGGSFGAFRTSGCHFFDPGHPAYLRIAAIAALRNRADRVGLTLRRGRMYLRETDEGGGFRFPQAGELTAWSRLLHDQEVLIALNTDGARPRRAEITVHAPFHRDGSAMTVLYRGDWKDEQLRDPPAGEVVPVVFRDGRGAVRLELPPAGMMILA</sequence>
<dbReference type="Pfam" id="PF00128">
    <property type="entry name" value="Alpha-amylase"/>
    <property type="match status" value="1"/>
</dbReference>
<proteinExistence type="predicted"/>
<dbReference type="PANTHER" id="PTHR10357:SF209">
    <property type="entry name" value="PERIPLASMIC ALPHA-AMYLASE"/>
    <property type="match status" value="1"/>
</dbReference>
<dbReference type="InterPro" id="IPR006047">
    <property type="entry name" value="GH13_cat_dom"/>
</dbReference>
<dbReference type="AlphaFoldDB" id="A0A8J3RR41"/>
<dbReference type="EMBL" id="BOOH01000075">
    <property type="protein sequence ID" value="GIH81356.1"/>
    <property type="molecule type" value="Genomic_DNA"/>
</dbReference>
<dbReference type="SMART" id="SM00642">
    <property type="entry name" value="Aamy"/>
    <property type="match status" value="1"/>
</dbReference>
<protein>
    <submittedName>
        <fullName evidence="3">Alpha-amylase</fullName>
    </submittedName>
</protein>
<evidence type="ECO:0000259" key="2">
    <source>
        <dbReference type="SMART" id="SM00642"/>
    </source>
</evidence>
<dbReference type="Proteomes" id="UP000616724">
    <property type="component" value="Unassembled WGS sequence"/>
</dbReference>
<dbReference type="CDD" id="cd11352">
    <property type="entry name" value="AmyAc_5"/>
    <property type="match status" value="1"/>
</dbReference>
<evidence type="ECO:0000313" key="4">
    <source>
        <dbReference type="Proteomes" id="UP000616724"/>
    </source>
</evidence>
<feature type="domain" description="Glycosyl hydrolase family 13 catalytic" evidence="2">
    <location>
        <begin position="72"/>
        <end position="518"/>
    </location>
</feature>
<dbReference type="InterPro" id="IPR017853">
    <property type="entry name" value="GH"/>
</dbReference>
<organism evidence="3 4">
    <name type="scientific">Planobispora longispora</name>
    <dbReference type="NCBI Taxonomy" id="28887"/>
    <lineage>
        <taxon>Bacteria</taxon>
        <taxon>Bacillati</taxon>
        <taxon>Actinomycetota</taxon>
        <taxon>Actinomycetes</taxon>
        <taxon>Streptosporangiales</taxon>
        <taxon>Streptosporangiaceae</taxon>
        <taxon>Planobispora</taxon>
    </lineage>
</organism>
<dbReference type="SUPFAM" id="SSF51445">
    <property type="entry name" value="(Trans)glycosidases"/>
    <property type="match status" value="1"/>
</dbReference>
<comment type="caution">
    <text evidence="3">The sequence shown here is derived from an EMBL/GenBank/DDBJ whole genome shotgun (WGS) entry which is preliminary data.</text>
</comment>
<gene>
    <name evidence="3" type="ORF">Plo01_77850</name>
</gene>